<dbReference type="RefSeq" id="XP_040622521.1">
    <property type="nucleotide sequence ID" value="XM_040763999.1"/>
</dbReference>
<evidence type="ECO:0000256" key="1">
    <source>
        <dbReference type="SAM" id="MobiDB-lite"/>
    </source>
</evidence>
<feature type="compositionally biased region" description="Acidic residues" evidence="1">
    <location>
        <begin position="522"/>
        <end position="540"/>
    </location>
</feature>
<dbReference type="VEuPathDB" id="FungiDB:SPBR_05736"/>
<dbReference type="HOGENOM" id="CLU_410024_0_0_1"/>
<feature type="region of interest" description="Disordered" evidence="1">
    <location>
        <begin position="184"/>
        <end position="226"/>
    </location>
</feature>
<evidence type="ECO:0000313" key="2">
    <source>
        <dbReference type="EMBL" id="KIH94511.1"/>
    </source>
</evidence>
<organism evidence="2 3">
    <name type="scientific">Sporothrix brasiliensis 5110</name>
    <dbReference type="NCBI Taxonomy" id="1398154"/>
    <lineage>
        <taxon>Eukaryota</taxon>
        <taxon>Fungi</taxon>
        <taxon>Dikarya</taxon>
        <taxon>Ascomycota</taxon>
        <taxon>Pezizomycotina</taxon>
        <taxon>Sordariomycetes</taxon>
        <taxon>Sordariomycetidae</taxon>
        <taxon>Ophiostomatales</taxon>
        <taxon>Ophiostomataceae</taxon>
        <taxon>Sporothrix</taxon>
    </lineage>
</organism>
<feature type="compositionally biased region" description="Polar residues" evidence="1">
    <location>
        <begin position="478"/>
        <end position="488"/>
    </location>
</feature>
<proteinExistence type="predicted"/>
<feature type="compositionally biased region" description="Low complexity" evidence="1">
    <location>
        <begin position="209"/>
        <end position="221"/>
    </location>
</feature>
<feature type="compositionally biased region" description="Polar residues" evidence="1">
    <location>
        <begin position="153"/>
        <end position="162"/>
    </location>
</feature>
<reference evidence="2 3" key="1">
    <citation type="journal article" date="2014" name="BMC Genomics">
        <title>Comparative genomics of the major fungal agents of human and animal Sporotrichosis: Sporothrix schenckii and Sporothrix brasiliensis.</title>
        <authorList>
            <person name="Teixeira M.M."/>
            <person name="de Almeida L.G."/>
            <person name="Kubitschek-Barreira P."/>
            <person name="Alves F.L."/>
            <person name="Kioshima E.S."/>
            <person name="Abadio A.K."/>
            <person name="Fernandes L."/>
            <person name="Derengowski L.S."/>
            <person name="Ferreira K.S."/>
            <person name="Souza R.C."/>
            <person name="Ruiz J.C."/>
            <person name="de Andrade N.C."/>
            <person name="Paes H.C."/>
            <person name="Nicola A.M."/>
            <person name="Albuquerque P."/>
            <person name="Gerber A.L."/>
            <person name="Martins V.P."/>
            <person name="Peconick L.D."/>
            <person name="Neto A.V."/>
            <person name="Chaucanez C.B."/>
            <person name="Silva P.A."/>
            <person name="Cunha O.L."/>
            <person name="de Oliveira F.F."/>
            <person name="dos Santos T.C."/>
            <person name="Barros A.L."/>
            <person name="Soares M.A."/>
            <person name="de Oliveira L.M."/>
            <person name="Marini M.M."/>
            <person name="Villalobos-Duno H."/>
            <person name="Cunha M.M."/>
            <person name="de Hoog S."/>
            <person name="da Silveira J.F."/>
            <person name="Henrissat B."/>
            <person name="Nino-Vega G.A."/>
            <person name="Cisalpino P.S."/>
            <person name="Mora-Montes H.M."/>
            <person name="Almeida S.R."/>
            <person name="Stajich J.E."/>
            <person name="Lopes-Bezerra L.M."/>
            <person name="Vasconcelos A.T."/>
            <person name="Felipe M.S."/>
        </authorList>
    </citation>
    <scope>NUCLEOTIDE SEQUENCE [LARGE SCALE GENOMIC DNA]</scope>
    <source>
        <strain evidence="2 3">5110</strain>
    </source>
</reference>
<feature type="compositionally biased region" description="Pro residues" evidence="1">
    <location>
        <begin position="495"/>
        <end position="508"/>
    </location>
</feature>
<dbReference type="AlphaFoldDB" id="A0A0C2IZH3"/>
<dbReference type="GeneID" id="63678920"/>
<comment type="caution">
    <text evidence="2">The sequence shown here is derived from an EMBL/GenBank/DDBJ whole genome shotgun (WGS) entry which is preliminary data.</text>
</comment>
<dbReference type="EMBL" id="AWTV01000004">
    <property type="protein sequence ID" value="KIH94511.1"/>
    <property type="molecule type" value="Genomic_DNA"/>
</dbReference>
<feature type="compositionally biased region" description="Basic residues" evidence="1">
    <location>
        <begin position="305"/>
        <end position="315"/>
    </location>
</feature>
<feature type="compositionally biased region" description="Polar residues" evidence="1">
    <location>
        <begin position="186"/>
        <end position="201"/>
    </location>
</feature>
<name>A0A0C2IZH3_9PEZI</name>
<feature type="region of interest" description="Disordered" evidence="1">
    <location>
        <begin position="265"/>
        <end position="285"/>
    </location>
</feature>
<accession>A0A0C2IZH3</accession>
<feature type="region of interest" description="Disordered" evidence="1">
    <location>
        <begin position="620"/>
        <end position="642"/>
    </location>
</feature>
<feature type="compositionally biased region" description="Polar residues" evidence="1">
    <location>
        <begin position="510"/>
        <end position="520"/>
    </location>
</feature>
<dbReference type="Proteomes" id="UP000031575">
    <property type="component" value="Unassembled WGS sequence"/>
</dbReference>
<feature type="compositionally biased region" description="Basic and acidic residues" evidence="1">
    <location>
        <begin position="364"/>
        <end position="373"/>
    </location>
</feature>
<protein>
    <submittedName>
        <fullName evidence="2">Uncharacterized protein</fullName>
    </submittedName>
</protein>
<sequence length="642" mass="70225">MARSESSKNLDLNVKLFQRQSLLLAAQKQMESNKQRQQRLKLLEDVAPFLGEDITNHPSLTKTDNNPVLPRVENQNDFGNLIQNNKGKEAGLIEVCEPLGPVTPSSTQNSCASKGSSFSASNSLSKIGDSLGGGVQKLFSTPRRASRRGHVRSVTQPNNDFNGFNVAAEHVTGGRSFRMGFRNREASSVSQPEPRPQTASDNRSKDNSSGRGRTRSNSSSGPCATMADFALPRVPNEMEGSFMLMPEESKENREKRDAWFRERADQEMRSRNEKRRRETEREAARELGLRERNMLNDIVLGVRHERQKKTSKKQKPSGSSMSTAAGAEKEVVLPDKSPPPPSTLSKAWSTLKKGTGRILLTRKSTYDLRDMAEKIAPPAPPLKERGDSSNSFTSVDEDSDDSIVQDKTAELVSEPEPQSQPQDIAVSGNGQVSHLTVPSRKEKKLSQEELLDLLSIRPPQRRPSEPPLPLFVTGNPERPTSSGTQLSICRQLGPASPPPMSPLPPLPPSRTTSHATEVNNSGEEEGLLSDDDQESSDFFEEYFREGCRPETPLGNQMHNSPGEPIASSPESNVAHGGRHARDRSLMQRLEAAETTLAASAVTGIVGSVDSVGSVGNIDCKLGEGPKLLTNEDVDKDGEKIDE</sequence>
<feature type="compositionally biased region" description="Polar residues" evidence="1">
    <location>
        <begin position="416"/>
        <end position="436"/>
    </location>
</feature>
<evidence type="ECO:0000313" key="3">
    <source>
        <dbReference type="Proteomes" id="UP000031575"/>
    </source>
</evidence>
<feature type="region of interest" description="Disordered" evidence="1">
    <location>
        <begin position="129"/>
        <end position="165"/>
    </location>
</feature>
<gene>
    <name evidence="2" type="ORF">SPBR_05736</name>
</gene>
<feature type="region of interest" description="Disordered" evidence="1">
    <location>
        <begin position="302"/>
        <end position="581"/>
    </location>
</feature>
<keyword evidence="3" id="KW-1185">Reference proteome</keyword>